<keyword evidence="2" id="KW-0479">Metal-binding</keyword>
<dbReference type="SFLD" id="SFLDS00001">
    <property type="entry name" value="Enolase"/>
    <property type="match status" value="1"/>
</dbReference>
<sequence>MMKITDVSAQQYKWKRSKAIMNGKHTYSTSSMTTLTIHTDEGITGFAAISAINYKMDYLNNFRELLIGENPLDTEKLWQKMWVPKIVGRRGLSTRFISLIDLALWDLKSKLANLPISKLLGGYRDKIPAYVAGGYYEEGSGLLELAKEMEEYVSWGVKCVKMKVGGLSLKEDALRVKTVREVIGDDINLLVDANCAYTFYDAIRFAEMIEEYHPFFFEEPVAPDDYEGMKRLAQKTTIPIAAGENELTKYGFRDLINQGSVSIINVDACIGGGITEFMKIAAFAQAHHIDISPHGPQEIHAHLLGAIPNALMLEYYPPKFDELRYRVFREPMLLNSDGTVTVPTRPGLCTELILDELKPFQVYG</sequence>
<dbReference type="SFLD" id="SFLDG00179">
    <property type="entry name" value="mandelate_racemase"/>
    <property type="match status" value="1"/>
</dbReference>
<dbReference type="Gene3D" id="3.30.390.10">
    <property type="entry name" value="Enolase-like, N-terminal domain"/>
    <property type="match status" value="1"/>
</dbReference>
<evidence type="ECO:0000256" key="1">
    <source>
        <dbReference type="ARBA" id="ARBA00001946"/>
    </source>
</evidence>
<protein>
    <submittedName>
        <fullName evidence="5">Mandelate racemase/muconate lactonizing enzyme family protein</fullName>
    </submittedName>
</protein>
<dbReference type="Gene3D" id="3.20.20.120">
    <property type="entry name" value="Enolase-like C-terminal domain"/>
    <property type="match status" value="1"/>
</dbReference>
<name>A0A559K630_9BACL</name>
<accession>A0A559K630</accession>
<dbReference type="RefSeq" id="WP_144851576.1">
    <property type="nucleotide sequence ID" value="NZ_VNJI01000035.1"/>
</dbReference>
<dbReference type="GO" id="GO:0016836">
    <property type="term" value="F:hydro-lyase activity"/>
    <property type="evidence" value="ECO:0007669"/>
    <property type="project" value="TreeGrafter"/>
</dbReference>
<comment type="cofactor">
    <cofactor evidence="1">
        <name>Mg(2+)</name>
        <dbReference type="ChEBI" id="CHEBI:18420"/>
    </cofactor>
</comment>
<gene>
    <name evidence="5" type="ORF">FPZ49_23425</name>
</gene>
<dbReference type="SUPFAM" id="SSF54826">
    <property type="entry name" value="Enolase N-terminal domain-like"/>
    <property type="match status" value="1"/>
</dbReference>
<dbReference type="InterPro" id="IPR036849">
    <property type="entry name" value="Enolase-like_C_sf"/>
</dbReference>
<dbReference type="EMBL" id="VNJI01000035">
    <property type="protein sequence ID" value="TVY07563.1"/>
    <property type="molecule type" value="Genomic_DNA"/>
</dbReference>
<dbReference type="Proteomes" id="UP000317036">
    <property type="component" value="Unassembled WGS sequence"/>
</dbReference>
<dbReference type="Pfam" id="PF13378">
    <property type="entry name" value="MR_MLE_C"/>
    <property type="match status" value="1"/>
</dbReference>
<evidence type="ECO:0000259" key="4">
    <source>
        <dbReference type="SMART" id="SM00922"/>
    </source>
</evidence>
<dbReference type="SUPFAM" id="SSF51604">
    <property type="entry name" value="Enolase C-terminal domain-like"/>
    <property type="match status" value="1"/>
</dbReference>
<dbReference type="InterPro" id="IPR046945">
    <property type="entry name" value="RHMD-like"/>
</dbReference>
<organism evidence="5 6">
    <name type="scientific">Paenibacillus cremeus</name>
    <dbReference type="NCBI Taxonomy" id="2163881"/>
    <lineage>
        <taxon>Bacteria</taxon>
        <taxon>Bacillati</taxon>
        <taxon>Bacillota</taxon>
        <taxon>Bacilli</taxon>
        <taxon>Bacillales</taxon>
        <taxon>Paenibacillaceae</taxon>
        <taxon>Paenibacillus</taxon>
    </lineage>
</organism>
<dbReference type="PANTHER" id="PTHR13794">
    <property type="entry name" value="ENOLASE SUPERFAMILY, MANDELATE RACEMASE"/>
    <property type="match status" value="1"/>
</dbReference>
<comment type="caution">
    <text evidence="5">The sequence shown here is derived from an EMBL/GenBank/DDBJ whole genome shotgun (WGS) entry which is preliminary data.</text>
</comment>
<dbReference type="InterPro" id="IPR029065">
    <property type="entry name" value="Enolase_C-like"/>
</dbReference>
<dbReference type="InterPro" id="IPR013341">
    <property type="entry name" value="Mandelate_racemase_N_dom"/>
</dbReference>
<dbReference type="Pfam" id="PF02746">
    <property type="entry name" value="MR_MLE_N"/>
    <property type="match status" value="1"/>
</dbReference>
<evidence type="ECO:0000256" key="2">
    <source>
        <dbReference type="ARBA" id="ARBA00022723"/>
    </source>
</evidence>
<keyword evidence="3" id="KW-0460">Magnesium</keyword>
<feature type="domain" description="Mandelate racemase/muconate lactonizing enzyme C-terminal" evidence="4">
    <location>
        <begin position="142"/>
        <end position="239"/>
    </location>
</feature>
<dbReference type="SMART" id="SM00922">
    <property type="entry name" value="MR_MLE"/>
    <property type="match status" value="1"/>
</dbReference>
<dbReference type="CDD" id="cd03316">
    <property type="entry name" value="MR_like"/>
    <property type="match status" value="1"/>
</dbReference>
<dbReference type="GO" id="GO:0016052">
    <property type="term" value="P:carbohydrate catabolic process"/>
    <property type="evidence" value="ECO:0007669"/>
    <property type="project" value="TreeGrafter"/>
</dbReference>
<dbReference type="GO" id="GO:0000287">
    <property type="term" value="F:magnesium ion binding"/>
    <property type="evidence" value="ECO:0007669"/>
    <property type="project" value="TreeGrafter"/>
</dbReference>
<evidence type="ECO:0000313" key="6">
    <source>
        <dbReference type="Proteomes" id="UP000317036"/>
    </source>
</evidence>
<dbReference type="InterPro" id="IPR029017">
    <property type="entry name" value="Enolase-like_N"/>
</dbReference>
<dbReference type="OrthoDB" id="9775391at2"/>
<evidence type="ECO:0000256" key="3">
    <source>
        <dbReference type="ARBA" id="ARBA00022842"/>
    </source>
</evidence>
<dbReference type="InterPro" id="IPR013342">
    <property type="entry name" value="Mandelate_racemase_C"/>
</dbReference>
<dbReference type="PANTHER" id="PTHR13794:SF58">
    <property type="entry name" value="MITOCHONDRIAL ENOLASE SUPERFAMILY MEMBER 1"/>
    <property type="match status" value="1"/>
</dbReference>
<proteinExistence type="predicted"/>
<reference evidence="5 6" key="1">
    <citation type="submission" date="2019-07" db="EMBL/GenBank/DDBJ databases">
        <authorList>
            <person name="Kim J."/>
        </authorList>
    </citation>
    <scope>NUCLEOTIDE SEQUENCE [LARGE SCALE GENOMIC DNA]</scope>
    <source>
        <strain evidence="5 6">JC52</strain>
    </source>
</reference>
<keyword evidence="6" id="KW-1185">Reference proteome</keyword>
<evidence type="ECO:0000313" key="5">
    <source>
        <dbReference type="EMBL" id="TVY07563.1"/>
    </source>
</evidence>
<dbReference type="AlphaFoldDB" id="A0A559K630"/>